<name>A0A7X8TPL9_9VIBR</name>
<keyword evidence="2" id="KW-0732">Signal</keyword>
<feature type="chain" id="PRO_5030546143" evidence="2">
    <location>
        <begin position="30"/>
        <end position="219"/>
    </location>
</feature>
<dbReference type="Pfam" id="PF00578">
    <property type="entry name" value="AhpC-TSA"/>
    <property type="match status" value="1"/>
</dbReference>
<dbReference type="InterPro" id="IPR000866">
    <property type="entry name" value="AhpC/TSA"/>
</dbReference>
<keyword evidence="5" id="KW-1185">Reference proteome</keyword>
<sequence>MNKISRYKTIIAVVSVILLNAATLNSALASSALLHCALPTGFSPVETPFVWQTQLSQVTRQQLESQLDTTGQIKTGSADDATRKSVVFVNLWAQWCPPCLKELPMLDQLARTLEQSAVEVNSLKPQVIALHLGGNPRAIAADLQQRGLTALYPFVEPNVATLNALKLIGLPATLVAIDGQVHFHHMGYLPHTSQALAQWLNCLSDSSLLNPTQENRHES</sequence>
<dbReference type="PROSITE" id="PS51352">
    <property type="entry name" value="THIOREDOXIN_2"/>
    <property type="match status" value="1"/>
</dbReference>
<dbReference type="InterPro" id="IPR036249">
    <property type="entry name" value="Thioredoxin-like_sf"/>
</dbReference>
<reference evidence="4 5" key="1">
    <citation type="submission" date="2020-04" db="EMBL/GenBank/DDBJ databases">
        <title>Vibrio sp. SM6, a novel species isolated from seawater.</title>
        <authorList>
            <person name="Wang X."/>
        </authorList>
    </citation>
    <scope>NUCLEOTIDE SEQUENCE [LARGE SCALE GENOMIC DNA]</scope>
    <source>
        <strain evidence="4 5">SM6</strain>
    </source>
</reference>
<dbReference type="GO" id="GO:0015036">
    <property type="term" value="F:disulfide oxidoreductase activity"/>
    <property type="evidence" value="ECO:0007669"/>
    <property type="project" value="UniProtKB-ARBA"/>
</dbReference>
<evidence type="ECO:0000313" key="4">
    <source>
        <dbReference type="EMBL" id="NLS12501.1"/>
    </source>
</evidence>
<feature type="signal peptide" evidence="2">
    <location>
        <begin position="1"/>
        <end position="29"/>
    </location>
</feature>
<protein>
    <submittedName>
        <fullName evidence="4">TlpA family protein disulfide reductase</fullName>
    </submittedName>
</protein>
<feature type="domain" description="Thioredoxin" evidence="3">
    <location>
        <begin position="52"/>
        <end position="205"/>
    </location>
</feature>
<dbReference type="InterPro" id="IPR013766">
    <property type="entry name" value="Thioredoxin_domain"/>
</dbReference>
<comment type="caution">
    <text evidence="4">The sequence shown here is derived from an EMBL/GenBank/DDBJ whole genome shotgun (WGS) entry which is preliminary data.</text>
</comment>
<dbReference type="CDD" id="cd02966">
    <property type="entry name" value="TlpA_like_family"/>
    <property type="match status" value="1"/>
</dbReference>
<dbReference type="EMBL" id="JABAIK010000005">
    <property type="protein sequence ID" value="NLS12501.1"/>
    <property type="molecule type" value="Genomic_DNA"/>
</dbReference>
<dbReference type="InterPro" id="IPR017937">
    <property type="entry name" value="Thioredoxin_CS"/>
</dbReference>
<dbReference type="PROSITE" id="PS00194">
    <property type="entry name" value="THIOREDOXIN_1"/>
    <property type="match status" value="1"/>
</dbReference>
<dbReference type="GO" id="GO:0016209">
    <property type="term" value="F:antioxidant activity"/>
    <property type="evidence" value="ECO:0007669"/>
    <property type="project" value="InterPro"/>
</dbReference>
<dbReference type="Gene3D" id="3.40.30.10">
    <property type="entry name" value="Glutaredoxin"/>
    <property type="match status" value="1"/>
</dbReference>
<gene>
    <name evidence="4" type="ORF">HGP28_06250</name>
</gene>
<dbReference type="Proteomes" id="UP000535589">
    <property type="component" value="Unassembled WGS sequence"/>
</dbReference>
<proteinExistence type="predicted"/>
<keyword evidence="1" id="KW-0676">Redox-active center</keyword>
<evidence type="ECO:0000256" key="1">
    <source>
        <dbReference type="ARBA" id="ARBA00023284"/>
    </source>
</evidence>
<accession>A0A7X8TPL9</accession>
<dbReference type="SUPFAM" id="SSF52833">
    <property type="entry name" value="Thioredoxin-like"/>
    <property type="match status" value="1"/>
</dbReference>
<dbReference type="AlphaFoldDB" id="A0A7X8TPL9"/>
<evidence type="ECO:0000259" key="3">
    <source>
        <dbReference type="PROSITE" id="PS51352"/>
    </source>
</evidence>
<evidence type="ECO:0000313" key="5">
    <source>
        <dbReference type="Proteomes" id="UP000535589"/>
    </source>
</evidence>
<organism evidence="4 5">
    <name type="scientific">Vibrio agarilyticus</name>
    <dbReference type="NCBI Taxonomy" id="2726741"/>
    <lineage>
        <taxon>Bacteria</taxon>
        <taxon>Pseudomonadati</taxon>
        <taxon>Pseudomonadota</taxon>
        <taxon>Gammaproteobacteria</taxon>
        <taxon>Vibrionales</taxon>
        <taxon>Vibrionaceae</taxon>
        <taxon>Vibrio</taxon>
    </lineage>
</organism>
<evidence type="ECO:0000256" key="2">
    <source>
        <dbReference type="SAM" id="SignalP"/>
    </source>
</evidence>
<dbReference type="RefSeq" id="WP_168835602.1">
    <property type="nucleotide sequence ID" value="NZ_JABAIK010000005.1"/>
</dbReference>